<keyword evidence="3" id="KW-1185">Reference proteome</keyword>
<organism evidence="2 3">
    <name type="scientific">Setaria italica</name>
    <name type="common">Foxtail millet</name>
    <name type="synonym">Panicum italicum</name>
    <dbReference type="NCBI Taxonomy" id="4555"/>
    <lineage>
        <taxon>Eukaryota</taxon>
        <taxon>Viridiplantae</taxon>
        <taxon>Streptophyta</taxon>
        <taxon>Embryophyta</taxon>
        <taxon>Tracheophyta</taxon>
        <taxon>Spermatophyta</taxon>
        <taxon>Magnoliopsida</taxon>
        <taxon>Liliopsida</taxon>
        <taxon>Poales</taxon>
        <taxon>Poaceae</taxon>
        <taxon>PACMAD clade</taxon>
        <taxon>Panicoideae</taxon>
        <taxon>Panicodae</taxon>
        <taxon>Paniceae</taxon>
        <taxon>Cenchrinae</taxon>
        <taxon>Setaria</taxon>
    </lineage>
</organism>
<dbReference type="EMBL" id="AGNK02004809">
    <property type="status" value="NOT_ANNOTATED_CDS"/>
    <property type="molecule type" value="Genomic_DNA"/>
</dbReference>
<reference evidence="3" key="1">
    <citation type="journal article" date="2012" name="Nat. Biotechnol.">
        <title>Reference genome sequence of the model plant Setaria.</title>
        <authorList>
            <person name="Bennetzen J.L."/>
            <person name="Schmutz J."/>
            <person name="Wang H."/>
            <person name="Percifield R."/>
            <person name="Hawkins J."/>
            <person name="Pontaroli A.C."/>
            <person name="Estep M."/>
            <person name="Feng L."/>
            <person name="Vaughn J.N."/>
            <person name="Grimwood J."/>
            <person name="Jenkins J."/>
            <person name="Barry K."/>
            <person name="Lindquist E."/>
            <person name="Hellsten U."/>
            <person name="Deshpande S."/>
            <person name="Wang X."/>
            <person name="Wu X."/>
            <person name="Mitros T."/>
            <person name="Triplett J."/>
            <person name="Yang X."/>
            <person name="Ye C.Y."/>
            <person name="Mauro-Herrera M."/>
            <person name="Wang L."/>
            <person name="Li P."/>
            <person name="Sharma M."/>
            <person name="Sharma R."/>
            <person name="Ronald P.C."/>
            <person name="Panaud O."/>
            <person name="Kellogg E.A."/>
            <person name="Brutnell T.P."/>
            <person name="Doust A.N."/>
            <person name="Tuskan G.A."/>
            <person name="Rokhsar D."/>
            <person name="Devos K.M."/>
        </authorList>
    </citation>
    <scope>NUCLEOTIDE SEQUENCE [LARGE SCALE GENOMIC DNA]</scope>
    <source>
        <strain evidence="3">cv. Yugu1</strain>
    </source>
</reference>
<protein>
    <recommendedName>
        <fullName evidence="1">DUF1618 domain-containing protein</fullName>
    </recommendedName>
</protein>
<proteinExistence type="predicted"/>
<dbReference type="PANTHER" id="PTHR33074">
    <property type="entry name" value="EXPRESSED PROTEIN-RELATED"/>
    <property type="match status" value="1"/>
</dbReference>
<name>A0A0Q3UYW7_SETIT</name>
<dbReference type="Pfam" id="PF07762">
    <property type="entry name" value="DUF1618"/>
    <property type="match status" value="1"/>
</dbReference>
<feature type="domain" description="DUF1618" evidence="1">
    <location>
        <begin position="23"/>
        <end position="164"/>
    </location>
</feature>
<reference evidence="2" key="2">
    <citation type="submission" date="2018-08" db="UniProtKB">
        <authorList>
            <consortium name="EnsemblPlants"/>
        </authorList>
    </citation>
    <scope>IDENTIFICATION</scope>
    <source>
        <strain evidence="2">Yugu1</strain>
    </source>
</reference>
<evidence type="ECO:0000313" key="2">
    <source>
        <dbReference type="EnsemblPlants" id="KQK94258"/>
    </source>
</evidence>
<dbReference type="PANTHER" id="PTHR33074:SF129">
    <property type="entry name" value="DUF1618 DOMAIN-CONTAINING PROTEIN"/>
    <property type="match status" value="1"/>
</dbReference>
<dbReference type="AlphaFoldDB" id="A0A0Q3UYW7"/>
<sequence>WRAAAVAGAPGGRARRRPVHVCWVDYARGFFLCDVEAGISPDKVWYVPLPVPAPKGYCCDDDRSPYLPYCRNLAAAGRDAVRFVNVAPRFCCGGHGKTSCERSRFAFNVTTSNLTLRADGEPMTWVKDGLLDCDELWLLLNYGRLPRVAPKYPIVSSDKTDVVYFVLCENHYFMDNADKTVWMLEI</sequence>
<dbReference type="InterPro" id="IPR011676">
    <property type="entry name" value="DUF1618"/>
</dbReference>
<dbReference type="EnsemblPlants" id="KQK94258">
    <property type="protein sequence ID" value="KQK94258"/>
    <property type="gene ID" value="SETIT_0273291mg"/>
</dbReference>
<evidence type="ECO:0000259" key="1">
    <source>
        <dbReference type="Pfam" id="PF07762"/>
    </source>
</evidence>
<dbReference type="Proteomes" id="UP000004995">
    <property type="component" value="Unassembled WGS sequence"/>
</dbReference>
<accession>A0A0Q3UYW7</accession>
<dbReference type="Gramene" id="KQK94258">
    <property type="protein sequence ID" value="KQK94258"/>
    <property type="gene ID" value="SETIT_0273291mg"/>
</dbReference>
<evidence type="ECO:0000313" key="3">
    <source>
        <dbReference type="Proteomes" id="UP000004995"/>
    </source>
</evidence>
<dbReference type="InParanoid" id="A0A0Q3UYW7"/>